<dbReference type="OrthoDB" id="3265338at2"/>
<keyword evidence="3" id="KW-0560">Oxidoreductase</keyword>
<protein>
    <submittedName>
        <fullName evidence="6">Alkanesulfonate monooxygenase</fullName>
    </submittedName>
</protein>
<dbReference type="STRING" id="1814289.SAMN05216410_0618"/>
<dbReference type="RefSeq" id="WP_093180695.1">
    <property type="nucleotide sequence ID" value="NZ_FMYH01000001.1"/>
</dbReference>
<dbReference type="GO" id="GO:0046306">
    <property type="term" value="P:alkanesulfonate catabolic process"/>
    <property type="evidence" value="ECO:0007669"/>
    <property type="project" value="TreeGrafter"/>
</dbReference>
<sequence>MSAPSFHWFLPTGGDGHQVGAVTAVQDRAGGSVSRPATADYLTLVAQAARQAHFGSVLTPTGLGCVDPWIATAMIAQAVPDLTFLVAFRPGLASPTLVAQQAATFARLTGGRVALNVVTGGDPLEQRAYGDRAAHSGRYARTDEFLTVLRGLLEGEEVTLAGDHLQIDGARLVDPPDVVPTIYLGGASEPALDIAARQVDTFLTWVDSYEAVIARRDDVVARAARHGRELRVGVRVHVIARETSGEAWAQADRLLAAMDDQAIAASQARYARMDSVAQAKMTALHGGRRDGLVVDQNLWAGIGLVREGAATALVGSYEEVAARISELAAAGIDEFVLSGYPHLEEALRFGEHVRPLVALAGSAGGRG</sequence>
<organism evidence="6 7">
    <name type="scientific">Sanguibacter gelidistatuariae</name>
    <dbReference type="NCBI Taxonomy" id="1814289"/>
    <lineage>
        <taxon>Bacteria</taxon>
        <taxon>Bacillati</taxon>
        <taxon>Actinomycetota</taxon>
        <taxon>Actinomycetes</taxon>
        <taxon>Micrococcales</taxon>
        <taxon>Sanguibacteraceae</taxon>
        <taxon>Sanguibacter</taxon>
    </lineage>
</organism>
<feature type="domain" description="Luciferase-like" evidence="5">
    <location>
        <begin position="20"/>
        <end position="334"/>
    </location>
</feature>
<dbReference type="GO" id="GO:0008726">
    <property type="term" value="F:alkanesulfonate monooxygenase activity"/>
    <property type="evidence" value="ECO:0007669"/>
    <property type="project" value="TreeGrafter"/>
</dbReference>
<dbReference type="PANTHER" id="PTHR42847:SF4">
    <property type="entry name" value="ALKANESULFONATE MONOOXYGENASE-RELATED"/>
    <property type="match status" value="1"/>
</dbReference>
<evidence type="ECO:0000259" key="5">
    <source>
        <dbReference type="Pfam" id="PF00296"/>
    </source>
</evidence>
<accession>A0A1G6H0I3</accession>
<dbReference type="Pfam" id="PF00296">
    <property type="entry name" value="Bac_luciferase"/>
    <property type="match status" value="1"/>
</dbReference>
<proteinExistence type="predicted"/>
<evidence type="ECO:0000256" key="2">
    <source>
        <dbReference type="ARBA" id="ARBA00022643"/>
    </source>
</evidence>
<evidence type="ECO:0000313" key="6">
    <source>
        <dbReference type="EMBL" id="SDB87658.1"/>
    </source>
</evidence>
<dbReference type="EMBL" id="FMYH01000001">
    <property type="protein sequence ID" value="SDB87658.1"/>
    <property type="molecule type" value="Genomic_DNA"/>
</dbReference>
<dbReference type="InterPro" id="IPR036661">
    <property type="entry name" value="Luciferase-like_sf"/>
</dbReference>
<dbReference type="InterPro" id="IPR050172">
    <property type="entry name" value="SsuD_RutA_monooxygenase"/>
</dbReference>
<evidence type="ECO:0000256" key="3">
    <source>
        <dbReference type="ARBA" id="ARBA00023002"/>
    </source>
</evidence>
<dbReference type="Gene3D" id="3.20.20.30">
    <property type="entry name" value="Luciferase-like domain"/>
    <property type="match status" value="1"/>
</dbReference>
<dbReference type="CDD" id="cd01094">
    <property type="entry name" value="Alkanesulfonate_monoxygenase"/>
    <property type="match status" value="1"/>
</dbReference>
<evidence type="ECO:0000256" key="1">
    <source>
        <dbReference type="ARBA" id="ARBA00022630"/>
    </source>
</evidence>
<name>A0A1G6H0I3_9MICO</name>
<keyword evidence="7" id="KW-1185">Reference proteome</keyword>
<dbReference type="Proteomes" id="UP000199039">
    <property type="component" value="Unassembled WGS sequence"/>
</dbReference>
<keyword evidence="2" id="KW-0288">FMN</keyword>
<dbReference type="AlphaFoldDB" id="A0A1G6H0I3"/>
<evidence type="ECO:0000256" key="4">
    <source>
        <dbReference type="ARBA" id="ARBA00023033"/>
    </source>
</evidence>
<keyword evidence="1" id="KW-0285">Flavoprotein</keyword>
<dbReference type="InterPro" id="IPR011251">
    <property type="entry name" value="Luciferase-like_dom"/>
</dbReference>
<reference evidence="6 7" key="1">
    <citation type="submission" date="2016-09" db="EMBL/GenBank/DDBJ databases">
        <authorList>
            <person name="Capua I."/>
            <person name="De Benedictis P."/>
            <person name="Joannis T."/>
            <person name="Lombin L.H."/>
            <person name="Cattoli G."/>
        </authorList>
    </citation>
    <scope>NUCLEOTIDE SEQUENCE [LARGE SCALE GENOMIC DNA]</scope>
    <source>
        <strain evidence="6 7">ISLP-3</strain>
    </source>
</reference>
<dbReference type="PANTHER" id="PTHR42847">
    <property type="entry name" value="ALKANESULFONATE MONOOXYGENASE"/>
    <property type="match status" value="1"/>
</dbReference>
<evidence type="ECO:0000313" key="7">
    <source>
        <dbReference type="Proteomes" id="UP000199039"/>
    </source>
</evidence>
<keyword evidence="4 6" id="KW-0503">Monooxygenase</keyword>
<dbReference type="SUPFAM" id="SSF51679">
    <property type="entry name" value="Bacterial luciferase-like"/>
    <property type="match status" value="1"/>
</dbReference>
<gene>
    <name evidence="6" type="ORF">SAMN05216410_0618</name>
</gene>